<proteinExistence type="predicted"/>
<comment type="caution">
    <text evidence="2">The sequence shown here is derived from an EMBL/GenBank/DDBJ whole genome shotgun (WGS) entry which is preliminary data.</text>
</comment>
<name>A0AAJ1TWL4_9HYPH</name>
<keyword evidence="1" id="KW-0732">Signal</keyword>
<accession>A0AAJ1TWL4</accession>
<organism evidence="2 3">
    <name type="scientific">Methylobacterium brachiatum</name>
    <dbReference type="NCBI Taxonomy" id="269660"/>
    <lineage>
        <taxon>Bacteria</taxon>
        <taxon>Pseudomonadati</taxon>
        <taxon>Pseudomonadota</taxon>
        <taxon>Alphaproteobacteria</taxon>
        <taxon>Hyphomicrobiales</taxon>
        <taxon>Methylobacteriaceae</taxon>
        <taxon>Methylobacterium</taxon>
    </lineage>
</organism>
<sequence length="81" mass="8659">MRRLLLAGAVLSSLCCLPAFAFPGGSYAASCRRIHMEGPYLTALCGDGYNGARWSRIFARDCGGTGVSNQHGHLVCGGYYR</sequence>
<dbReference type="InterPro" id="IPR036673">
    <property type="entry name" value="Cyanovirin-N_sf"/>
</dbReference>
<dbReference type="Gene3D" id="2.30.60.10">
    <property type="entry name" value="Cyanovirin-N"/>
    <property type="match status" value="1"/>
</dbReference>
<reference evidence="2" key="1">
    <citation type="submission" date="2023-07" db="EMBL/GenBank/DDBJ databases">
        <title>Genomic Encyclopedia of Type Strains, Phase IV (KMG-IV): sequencing the most valuable type-strain genomes for metagenomic binning, comparative biology and taxonomic classification.</title>
        <authorList>
            <person name="Goeker M."/>
        </authorList>
    </citation>
    <scope>NUCLEOTIDE SEQUENCE</scope>
    <source>
        <strain evidence="2">DSM 19569</strain>
    </source>
</reference>
<dbReference type="SUPFAM" id="SSF51322">
    <property type="entry name" value="Cyanovirin-N"/>
    <property type="match status" value="1"/>
</dbReference>
<feature type="chain" id="PRO_5042493101" description="Cyanovirin-N domain-containing protein" evidence="1">
    <location>
        <begin position="22"/>
        <end position="81"/>
    </location>
</feature>
<gene>
    <name evidence="2" type="ORF">QO001_002817</name>
</gene>
<evidence type="ECO:0008006" key="4">
    <source>
        <dbReference type="Google" id="ProtNLM"/>
    </source>
</evidence>
<protein>
    <recommendedName>
        <fullName evidence="4">Cyanovirin-N domain-containing protein</fullName>
    </recommendedName>
</protein>
<dbReference type="Proteomes" id="UP001223420">
    <property type="component" value="Unassembled WGS sequence"/>
</dbReference>
<dbReference type="AlphaFoldDB" id="A0AAJ1TWL4"/>
<evidence type="ECO:0000313" key="3">
    <source>
        <dbReference type="Proteomes" id="UP001223420"/>
    </source>
</evidence>
<feature type="signal peptide" evidence="1">
    <location>
        <begin position="1"/>
        <end position="21"/>
    </location>
</feature>
<dbReference type="RefSeq" id="WP_230366387.1">
    <property type="nucleotide sequence ID" value="NZ_JAJALK010000005.1"/>
</dbReference>
<evidence type="ECO:0000256" key="1">
    <source>
        <dbReference type="SAM" id="SignalP"/>
    </source>
</evidence>
<evidence type="ECO:0000313" key="2">
    <source>
        <dbReference type="EMBL" id="MDQ0543888.1"/>
    </source>
</evidence>
<dbReference type="EMBL" id="JAUSWL010000004">
    <property type="protein sequence ID" value="MDQ0543888.1"/>
    <property type="molecule type" value="Genomic_DNA"/>
</dbReference>